<name>A0ABV2XD00_9NOCA</name>
<reference evidence="2 3" key="1">
    <citation type="submission" date="2024-06" db="EMBL/GenBank/DDBJ databases">
        <title>The Natural Products Discovery Center: Release of the First 8490 Sequenced Strains for Exploring Actinobacteria Biosynthetic Diversity.</title>
        <authorList>
            <person name="Kalkreuter E."/>
            <person name="Kautsar S.A."/>
            <person name="Yang D."/>
            <person name="Bader C.D."/>
            <person name="Teijaro C.N."/>
            <person name="Fluegel L."/>
            <person name="Davis C.M."/>
            <person name="Simpson J.R."/>
            <person name="Lauterbach L."/>
            <person name="Steele A.D."/>
            <person name="Gui C."/>
            <person name="Meng S."/>
            <person name="Li G."/>
            <person name="Viehrig K."/>
            <person name="Ye F."/>
            <person name="Su P."/>
            <person name="Kiefer A.F."/>
            <person name="Nichols A."/>
            <person name="Cepeda A.J."/>
            <person name="Yan W."/>
            <person name="Fan B."/>
            <person name="Jiang Y."/>
            <person name="Adhikari A."/>
            <person name="Zheng C.-J."/>
            <person name="Schuster L."/>
            <person name="Cowan T.M."/>
            <person name="Smanski M.J."/>
            <person name="Chevrette M.G."/>
            <person name="De Carvalho L.P.S."/>
            <person name="Shen B."/>
        </authorList>
    </citation>
    <scope>NUCLEOTIDE SEQUENCE [LARGE SCALE GENOMIC DNA]</scope>
    <source>
        <strain evidence="2 3">NPDC019434</strain>
    </source>
</reference>
<proteinExistence type="predicted"/>
<organism evidence="2 3">
    <name type="scientific">Nocardia niwae</name>
    <dbReference type="NCBI Taxonomy" id="626084"/>
    <lineage>
        <taxon>Bacteria</taxon>
        <taxon>Bacillati</taxon>
        <taxon>Actinomycetota</taxon>
        <taxon>Actinomycetes</taxon>
        <taxon>Mycobacteriales</taxon>
        <taxon>Nocardiaceae</taxon>
        <taxon>Nocardia</taxon>
    </lineage>
</organism>
<evidence type="ECO:0000256" key="1">
    <source>
        <dbReference type="SAM" id="MobiDB-lite"/>
    </source>
</evidence>
<evidence type="ECO:0000313" key="3">
    <source>
        <dbReference type="Proteomes" id="UP001550535"/>
    </source>
</evidence>
<protein>
    <submittedName>
        <fullName evidence="2">Uncharacterized protein</fullName>
    </submittedName>
</protein>
<comment type="caution">
    <text evidence="2">The sequence shown here is derived from an EMBL/GenBank/DDBJ whole genome shotgun (WGS) entry which is preliminary data.</text>
</comment>
<dbReference type="EMBL" id="JBEYBR010000045">
    <property type="protein sequence ID" value="MEU2123771.1"/>
    <property type="molecule type" value="Genomic_DNA"/>
</dbReference>
<dbReference type="Proteomes" id="UP001550535">
    <property type="component" value="Unassembled WGS sequence"/>
</dbReference>
<accession>A0ABV2XD00</accession>
<sequence>MTTGTADAKFDFLLCSTIPLVLAPPGPLPPTGARVRGVVRADATHARIALSTATDLSSAVAVDFDLTAEGTGLDVDAAVDHMRFTVAPTVADLQRTYQHHPRDNHGNVVVTASETGFDNTAVPVYADQRLFSLFSILVHGGGVPWFEDLYTFAGFMLINPGVCRIYLRLTATGLTYGIDLPLIGADGRPMVGSSLPQELAPLVRNGDLATRRVLDDTDNYCTAVVDLGVLLGPARTGTPQTGTAEEQPTPPEPTAPWAWMSNESFPPRQ</sequence>
<feature type="compositionally biased region" description="Low complexity" evidence="1">
    <location>
        <begin position="238"/>
        <end position="247"/>
    </location>
</feature>
<keyword evidence="3" id="KW-1185">Reference proteome</keyword>
<gene>
    <name evidence="2" type="ORF">ABZ507_18315</name>
</gene>
<evidence type="ECO:0000313" key="2">
    <source>
        <dbReference type="EMBL" id="MEU2123771.1"/>
    </source>
</evidence>
<feature type="region of interest" description="Disordered" evidence="1">
    <location>
        <begin position="235"/>
        <end position="269"/>
    </location>
</feature>
<dbReference type="RefSeq" id="WP_063022025.1">
    <property type="nucleotide sequence ID" value="NZ_JBEYBM010000016.1"/>
</dbReference>